<reference evidence="2 3" key="1">
    <citation type="submission" date="2016-10" db="EMBL/GenBank/DDBJ databases">
        <authorList>
            <person name="de Groot N.N."/>
        </authorList>
    </citation>
    <scope>NUCLEOTIDE SEQUENCE [LARGE SCALE GENOMIC DNA]</scope>
    <source>
        <strain evidence="2 3">DSM 25186</strain>
    </source>
</reference>
<dbReference type="OrthoDB" id="9777890at2"/>
<dbReference type="PANTHER" id="PTHR12788:SF10">
    <property type="entry name" value="PROTEIN-TYROSINE SULFOTRANSFERASE"/>
    <property type="match status" value="1"/>
</dbReference>
<accession>A0A1G9J4D5</accession>
<name>A0A1G9J4D5_9BACT</name>
<evidence type="ECO:0000313" key="2">
    <source>
        <dbReference type="EMBL" id="SDL32024.1"/>
    </source>
</evidence>
<keyword evidence="3" id="KW-1185">Reference proteome</keyword>
<dbReference type="SUPFAM" id="SSF52540">
    <property type="entry name" value="P-loop containing nucleoside triphosphate hydrolases"/>
    <property type="match status" value="1"/>
</dbReference>
<keyword evidence="1 2" id="KW-0808">Transferase</keyword>
<protein>
    <submittedName>
        <fullName evidence="2">Sulfotransferase family protein</fullName>
    </submittedName>
</protein>
<gene>
    <name evidence="2" type="ORF">SAMN05421823_105191</name>
</gene>
<dbReference type="RefSeq" id="WP_089683246.1">
    <property type="nucleotide sequence ID" value="NZ_FNFO01000005.1"/>
</dbReference>
<proteinExistence type="predicted"/>
<dbReference type="EMBL" id="FNFO01000005">
    <property type="protein sequence ID" value="SDL32024.1"/>
    <property type="molecule type" value="Genomic_DNA"/>
</dbReference>
<dbReference type="STRING" id="1075417.SAMN05421823_105191"/>
<dbReference type="GO" id="GO:0008476">
    <property type="term" value="F:protein-tyrosine sulfotransferase activity"/>
    <property type="evidence" value="ECO:0007669"/>
    <property type="project" value="InterPro"/>
</dbReference>
<sequence>MSLGSITPIFIFSLPRSGSTLLQKIIANHEKVATTSEPWILLPLLSPLRQSGSTFSDYGFEASSNALKEYCGNLKLGLGAYRQVVHEVAIKLYHGAAHPEASFFIDKTPRYHLIVQEIIKCFPEAKYVFLWRHPIATVSSLMSTFNDDKWNLYRYKVDLFNGLHNLVDAYESNKSTSFSLNYEELVNPELNNIVLDKLFDYLGLVYDSEIKSSFQNVTLSGSFGDPNIKLKKSISSDSVSKWKSNMNSVIRKRWAINYVNWIGEERLKTMGYDMNTILTDLKDISPTSAHLLSDVRGYLEYALRPWIEPSLWKAKLRENNRKFNVQHY</sequence>
<dbReference type="InterPro" id="IPR027417">
    <property type="entry name" value="P-loop_NTPase"/>
</dbReference>
<dbReference type="Gene3D" id="3.40.50.300">
    <property type="entry name" value="P-loop containing nucleotide triphosphate hydrolases"/>
    <property type="match status" value="1"/>
</dbReference>
<dbReference type="AlphaFoldDB" id="A0A1G9J4D5"/>
<dbReference type="Pfam" id="PF13469">
    <property type="entry name" value="Sulfotransfer_3"/>
    <property type="match status" value="1"/>
</dbReference>
<organism evidence="2 3">
    <name type="scientific">Catalinimonas alkaloidigena</name>
    <dbReference type="NCBI Taxonomy" id="1075417"/>
    <lineage>
        <taxon>Bacteria</taxon>
        <taxon>Pseudomonadati</taxon>
        <taxon>Bacteroidota</taxon>
        <taxon>Cytophagia</taxon>
        <taxon>Cytophagales</taxon>
        <taxon>Catalimonadaceae</taxon>
        <taxon>Catalinimonas</taxon>
    </lineage>
</organism>
<evidence type="ECO:0000256" key="1">
    <source>
        <dbReference type="ARBA" id="ARBA00022679"/>
    </source>
</evidence>
<dbReference type="InterPro" id="IPR026634">
    <property type="entry name" value="TPST-like"/>
</dbReference>
<dbReference type="Proteomes" id="UP000198510">
    <property type="component" value="Unassembled WGS sequence"/>
</dbReference>
<dbReference type="PANTHER" id="PTHR12788">
    <property type="entry name" value="PROTEIN-TYROSINE SULFOTRANSFERASE 2"/>
    <property type="match status" value="1"/>
</dbReference>
<evidence type="ECO:0000313" key="3">
    <source>
        <dbReference type="Proteomes" id="UP000198510"/>
    </source>
</evidence>